<dbReference type="GeneID" id="59558431"/>
<reference evidence="2" key="1">
    <citation type="submission" date="2011-02" db="EMBL/GenBank/DDBJ databases">
        <title>Complete sequence of Methanobacterium sp. AL-21.</title>
        <authorList>
            <consortium name="US DOE Joint Genome Institute"/>
            <person name="Lucas S."/>
            <person name="Copeland A."/>
            <person name="Lapidus A."/>
            <person name="Cheng J.-F."/>
            <person name="Goodwin L."/>
            <person name="Pitluck S."/>
            <person name="Chertkov O."/>
            <person name="Detter J.C."/>
            <person name="Han C."/>
            <person name="Tapia R."/>
            <person name="Land M."/>
            <person name="Hauser L."/>
            <person name="Kyrpides N."/>
            <person name="Ivanova N."/>
            <person name="Mikhailova N."/>
            <person name="Pagani I."/>
            <person name="Cadillo-Quiroz H."/>
            <person name="Imachi H."/>
            <person name="Zinder S."/>
            <person name="Liu W."/>
            <person name="Woyke T."/>
        </authorList>
    </citation>
    <scope>NUCLEOTIDE SEQUENCE [LARGE SCALE GENOMIC DNA]</scope>
    <source>
        <strain evidence="2">AL-21</strain>
    </source>
</reference>
<dbReference type="EMBL" id="CP002551">
    <property type="protein sequence ID" value="ADZ09646.1"/>
    <property type="molecule type" value="Genomic_DNA"/>
</dbReference>
<organism evidence="1 2">
    <name type="scientific">Methanobacterium lacus (strain AL-21)</name>
    <dbReference type="NCBI Taxonomy" id="877455"/>
    <lineage>
        <taxon>Archaea</taxon>
        <taxon>Methanobacteriati</taxon>
        <taxon>Methanobacteriota</taxon>
        <taxon>Methanomada group</taxon>
        <taxon>Methanobacteria</taxon>
        <taxon>Methanobacteriales</taxon>
        <taxon>Methanobacteriaceae</taxon>
        <taxon>Methanobacterium</taxon>
    </lineage>
</organism>
<dbReference type="eggNOG" id="arCOG00002">
    <property type="taxonomic scope" value="Archaea"/>
</dbReference>
<dbReference type="InterPro" id="IPR036390">
    <property type="entry name" value="WH_DNA-bd_sf"/>
</dbReference>
<dbReference type="RefSeq" id="WP_013644997.1">
    <property type="nucleotide sequence ID" value="NC_015216.1"/>
</dbReference>
<sequence length="159" mass="18355">MKQVGELRMWILHVLDETGPSNGVEIMANVQAHYDLQVQWHNDTHKHPHPETDIKSKKLLPGSIYPMLKKMVSEGLITKKEDGRYELTKKGHIVTTNLFEHFQSQKNGDPLPISLKNSLTAINWHVSYMEDANKEDITPYQDSIESLIERLEKLKKSIK</sequence>
<dbReference type="SUPFAM" id="SSF46785">
    <property type="entry name" value="Winged helix' DNA-binding domain"/>
    <property type="match status" value="1"/>
</dbReference>
<dbReference type="AlphaFoldDB" id="F0T820"/>
<evidence type="ECO:0000313" key="2">
    <source>
        <dbReference type="Proteomes" id="UP000007490"/>
    </source>
</evidence>
<keyword evidence="2" id="KW-1185">Reference proteome</keyword>
<name>F0T820_METLA</name>
<dbReference type="InterPro" id="IPR036388">
    <property type="entry name" value="WH-like_DNA-bd_sf"/>
</dbReference>
<gene>
    <name evidence="1" type="ordered locus">Metbo_1407</name>
</gene>
<evidence type="ECO:0000313" key="1">
    <source>
        <dbReference type="EMBL" id="ADZ09646.1"/>
    </source>
</evidence>
<accession>F0T820</accession>
<reference evidence="1 2" key="2">
    <citation type="journal article" date="2014" name="Int. J. Syst. Evol. Microbiol.">
        <title>Methanobacterium paludis sp. nov. and a novel strain of Methanobacterium lacus isolated from northern peatlands.</title>
        <authorList>
            <person name="Cadillo-Quiroz H."/>
            <person name="Brauer S.L."/>
            <person name="Goodson N."/>
            <person name="Yavitt J.B."/>
            <person name="Zinder S.H."/>
        </authorList>
    </citation>
    <scope>NUCLEOTIDE SEQUENCE [LARGE SCALE GENOMIC DNA]</scope>
    <source>
        <strain evidence="1 2">AL-21</strain>
    </source>
</reference>
<proteinExistence type="predicted"/>
<dbReference type="OrthoDB" id="56053at2157"/>
<dbReference type="Proteomes" id="UP000007490">
    <property type="component" value="Chromosome"/>
</dbReference>
<dbReference type="HOGENOM" id="CLU_063440_1_3_2"/>
<dbReference type="Gene3D" id="1.10.10.10">
    <property type="entry name" value="Winged helix-like DNA-binding domain superfamily/Winged helix DNA-binding domain"/>
    <property type="match status" value="1"/>
</dbReference>
<protein>
    <submittedName>
        <fullName evidence="1">Transcriptional regulator PadR family protein</fullName>
    </submittedName>
</protein>
<dbReference type="KEGG" id="mel:Metbo_1407"/>